<sequence length="114" mass="13382">MKKIEFKKIDDGFRTVHPNDPKFILLSLFIGKYRFPKNIQQIIDLLESVNDNSKTWEEAIEPYSDDTLDIGYGSGELDIQENTAYFFSKNDEESFDMPLQELIDVMKEWKGFMS</sequence>
<reference evidence="1 2" key="1">
    <citation type="submission" date="2014-12" db="EMBL/GenBank/DDBJ databases">
        <title>Genome sequencing of Chryseobacterium taiwanense TPW19.</title>
        <authorList>
            <person name="Tan P.W."/>
            <person name="Chan K.-G."/>
        </authorList>
    </citation>
    <scope>NUCLEOTIDE SEQUENCE [LARGE SCALE GENOMIC DNA]</scope>
    <source>
        <strain evidence="1 2">TPW19</strain>
    </source>
</reference>
<dbReference type="AlphaFoldDB" id="A0A0B4D4P7"/>
<evidence type="ECO:0000313" key="2">
    <source>
        <dbReference type="Proteomes" id="UP000031167"/>
    </source>
</evidence>
<gene>
    <name evidence="1" type="ORF">RM51_14680</name>
</gene>
<dbReference type="STRING" id="363331.RM51_14680"/>
<keyword evidence="2" id="KW-1185">Reference proteome</keyword>
<proteinExistence type="predicted"/>
<organism evidence="1 2">
    <name type="scientific">Chryseobacterium taiwanense</name>
    <dbReference type="NCBI Taxonomy" id="363331"/>
    <lineage>
        <taxon>Bacteria</taxon>
        <taxon>Pseudomonadati</taxon>
        <taxon>Bacteroidota</taxon>
        <taxon>Flavobacteriia</taxon>
        <taxon>Flavobacteriales</taxon>
        <taxon>Weeksellaceae</taxon>
        <taxon>Chryseobacterium group</taxon>
        <taxon>Chryseobacterium</taxon>
    </lineage>
</organism>
<dbReference type="EMBL" id="JWTA01000015">
    <property type="protein sequence ID" value="KIC61646.1"/>
    <property type="molecule type" value="Genomic_DNA"/>
</dbReference>
<dbReference type="RefSeq" id="WP_039371182.1">
    <property type="nucleotide sequence ID" value="NZ_JWTA01000015.1"/>
</dbReference>
<name>A0A0B4D4P7_9FLAO</name>
<dbReference type="OrthoDB" id="1264058at2"/>
<evidence type="ECO:0000313" key="1">
    <source>
        <dbReference type="EMBL" id="KIC61646.1"/>
    </source>
</evidence>
<protein>
    <submittedName>
        <fullName evidence="1">Uncharacterized protein</fullName>
    </submittedName>
</protein>
<accession>A0A0B4D4P7</accession>
<comment type="caution">
    <text evidence="1">The sequence shown here is derived from an EMBL/GenBank/DDBJ whole genome shotgun (WGS) entry which is preliminary data.</text>
</comment>
<dbReference type="Proteomes" id="UP000031167">
    <property type="component" value="Unassembled WGS sequence"/>
</dbReference>